<sequence length="386" mass="40068">MSGGITPVPDAVARAVPGDPAARRPRGATPRIAGLDIARGVAILGMFVAHIIRPEAAVSAEPDTWIGLVNGRSAALFAVLAGVSLALLSGRGTPPEGDEVLRVRLRIGTRALLIFVLGGILSLGVHGIAVILEYYGAAFLLVLPLIRWRPRNLLLLAGALALVAPLVQVALAVFVLDRGSSASPFAVLMIVGYYPVLVWVVFVLVGLAVGRWLFSTGIAAGALGRLALVGAALTVLGYGGAIAFSQVTGISQGEVFVGYPQWGNLLGSAPHSGSTFELVGATGTSLLLISVFLALPGWAARILWPLAATGRMALTAYSVHLIALVILVALGADRVDPVAQTWWFVLVTLAGCSAWMFLVGQGPLERLISTLSRAAATVPQPRTTTH</sequence>
<feature type="transmembrane region" description="Helical" evidence="2">
    <location>
        <begin position="127"/>
        <end position="146"/>
    </location>
</feature>
<evidence type="ECO:0000256" key="2">
    <source>
        <dbReference type="SAM" id="Phobius"/>
    </source>
</evidence>
<accession>A0A3L7A721</accession>
<proteinExistence type="predicted"/>
<dbReference type="InterPro" id="IPR007349">
    <property type="entry name" value="DUF418"/>
</dbReference>
<dbReference type="Pfam" id="PF04235">
    <property type="entry name" value="DUF418"/>
    <property type="match status" value="1"/>
</dbReference>
<dbReference type="InterPro" id="IPR052529">
    <property type="entry name" value="Bact_Transport_Assoc"/>
</dbReference>
<feature type="transmembrane region" description="Helical" evidence="2">
    <location>
        <begin position="226"/>
        <end position="247"/>
    </location>
</feature>
<dbReference type="Pfam" id="PF07786">
    <property type="entry name" value="HGSNAT_cat"/>
    <property type="match status" value="1"/>
</dbReference>
<evidence type="ECO:0000256" key="1">
    <source>
        <dbReference type="SAM" id="MobiDB-lite"/>
    </source>
</evidence>
<feature type="transmembrane region" description="Helical" evidence="2">
    <location>
        <begin position="312"/>
        <end position="330"/>
    </location>
</feature>
<dbReference type="OrthoDB" id="4966979at2"/>
<keyword evidence="6" id="KW-1185">Reference proteome</keyword>
<dbReference type="RefSeq" id="WP_121648419.1">
    <property type="nucleotide sequence ID" value="NZ_RCUX01000005.1"/>
</dbReference>
<feature type="transmembrane region" description="Helical" evidence="2">
    <location>
        <begin position="342"/>
        <end position="360"/>
    </location>
</feature>
<keyword evidence="2" id="KW-1133">Transmembrane helix</keyword>
<comment type="caution">
    <text evidence="5">The sequence shown here is derived from an EMBL/GenBank/DDBJ whole genome shotgun (WGS) entry which is preliminary data.</text>
</comment>
<organism evidence="5 6">
    <name type="scientific">Mycetocola tolaasinivorans</name>
    <dbReference type="NCBI Taxonomy" id="76635"/>
    <lineage>
        <taxon>Bacteria</taxon>
        <taxon>Bacillati</taxon>
        <taxon>Actinomycetota</taxon>
        <taxon>Actinomycetes</taxon>
        <taxon>Micrococcales</taxon>
        <taxon>Microbacteriaceae</taxon>
        <taxon>Mycetocola</taxon>
    </lineage>
</organism>
<dbReference type="InterPro" id="IPR012429">
    <property type="entry name" value="HGSNAT_cat"/>
</dbReference>
<feature type="transmembrane region" description="Helical" evidence="2">
    <location>
        <begin position="153"/>
        <end position="176"/>
    </location>
</feature>
<keyword evidence="2" id="KW-0472">Membrane</keyword>
<feature type="region of interest" description="Disordered" evidence="1">
    <location>
        <begin position="1"/>
        <end position="27"/>
    </location>
</feature>
<feature type="compositionally biased region" description="Low complexity" evidence="1">
    <location>
        <begin position="1"/>
        <end position="20"/>
    </location>
</feature>
<keyword evidence="2" id="KW-0812">Transmembrane</keyword>
<name>A0A3L7A721_9MICO</name>
<feature type="transmembrane region" description="Helical" evidence="2">
    <location>
        <begin position="278"/>
        <end position="300"/>
    </location>
</feature>
<protein>
    <submittedName>
        <fullName evidence="5">DUF1624 domain-containing protein</fullName>
    </submittedName>
</protein>
<dbReference type="AlphaFoldDB" id="A0A3L7A721"/>
<evidence type="ECO:0000313" key="6">
    <source>
        <dbReference type="Proteomes" id="UP000272503"/>
    </source>
</evidence>
<gene>
    <name evidence="5" type="ORF">D9V32_08255</name>
</gene>
<evidence type="ECO:0000313" key="5">
    <source>
        <dbReference type="EMBL" id="RLP76136.1"/>
    </source>
</evidence>
<feature type="domain" description="Heparan-alpha-glucosaminide N-acetyltransferase catalytic" evidence="4">
    <location>
        <begin position="31"/>
        <end position="220"/>
    </location>
</feature>
<dbReference type="Proteomes" id="UP000272503">
    <property type="component" value="Unassembled WGS sequence"/>
</dbReference>
<feature type="domain" description="DUF418" evidence="3">
    <location>
        <begin position="274"/>
        <end position="369"/>
    </location>
</feature>
<evidence type="ECO:0000259" key="4">
    <source>
        <dbReference type="Pfam" id="PF07786"/>
    </source>
</evidence>
<evidence type="ECO:0000259" key="3">
    <source>
        <dbReference type="Pfam" id="PF04235"/>
    </source>
</evidence>
<feature type="transmembrane region" description="Helical" evidence="2">
    <location>
        <begin position="196"/>
        <end position="214"/>
    </location>
</feature>
<reference evidence="5 6" key="1">
    <citation type="submission" date="2018-10" db="EMBL/GenBank/DDBJ databases">
        <authorList>
            <person name="Li J."/>
        </authorList>
    </citation>
    <scope>NUCLEOTIDE SEQUENCE [LARGE SCALE GENOMIC DNA]</scope>
    <source>
        <strain evidence="5 6">IF 016277</strain>
    </source>
</reference>
<dbReference type="PANTHER" id="PTHR30590:SF3">
    <property type="entry name" value="HYPOTHETICAL MEMBRANE SPANNING PROTEIN"/>
    <property type="match status" value="1"/>
</dbReference>
<dbReference type="EMBL" id="RCUX01000005">
    <property type="protein sequence ID" value="RLP76136.1"/>
    <property type="molecule type" value="Genomic_DNA"/>
</dbReference>
<dbReference type="PANTHER" id="PTHR30590">
    <property type="entry name" value="INNER MEMBRANE PROTEIN"/>
    <property type="match status" value="1"/>
</dbReference>